<protein>
    <recommendedName>
        <fullName evidence="3">Carrier domain-containing protein</fullName>
    </recommendedName>
</protein>
<sequence length="107" mass="11697">MRSYLQELGRQTLGYGHGETIAPDKPLAEQGFDSLMSVEMRNRLNRALGRTLPASLLFDYPTLDRIGRHLLDSALRPEAPAPAPSVADILDEIDSLIGQPLAQSVAE</sequence>
<dbReference type="InterPro" id="IPR020806">
    <property type="entry name" value="PKS_PP-bd"/>
</dbReference>
<evidence type="ECO:0000313" key="4">
    <source>
        <dbReference type="EMBL" id="MYM91453.1"/>
    </source>
</evidence>
<comment type="caution">
    <text evidence="4">The sequence shown here is derived from an EMBL/GenBank/DDBJ whole genome shotgun (WGS) entry which is preliminary data.</text>
</comment>
<keyword evidence="2" id="KW-0597">Phosphoprotein</keyword>
<dbReference type="AlphaFoldDB" id="A0A845G9V5"/>
<dbReference type="SMART" id="SM00823">
    <property type="entry name" value="PKS_PP"/>
    <property type="match status" value="1"/>
</dbReference>
<name>A0A845G9V5_9BURK</name>
<evidence type="ECO:0000313" key="5">
    <source>
        <dbReference type="Proteomes" id="UP000470302"/>
    </source>
</evidence>
<dbReference type="EMBL" id="WWCW01000206">
    <property type="protein sequence ID" value="MYM91453.1"/>
    <property type="molecule type" value="Genomic_DNA"/>
</dbReference>
<dbReference type="Gene3D" id="1.10.1200.10">
    <property type="entry name" value="ACP-like"/>
    <property type="match status" value="1"/>
</dbReference>
<proteinExistence type="predicted"/>
<organism evidence="4 5">
    <name type="scientific">Duganella vulcania</name>
    <dbReference type="NCBI Taxonomy" id="2692166"/>
    <lineage>
        <taxon>Bacteria</taxon>
        <taxon>Pseudomonadati</taxon>
        <taxon>Pseudomonadota</taxon>
        <taxon>Betaproteobacteria</taxon>
        <taxon>Burkholderiales</taxon>
        <taxon>Oxalobacteraceae</taxon>
        <taxon>Telluria group</taxon>
        <taxon>Duganella</taxon>
    </lineage>
</organism>
<dbReference type="GO" id="GO:0031177">
    <property type="term" value="F:phosphopantetheine binding"/>
    <property type="evidence" value="ECO:0007669"/>
    <property type="project" value="InterPro"/>
</dbReference>
<reference evidence="4 5" key="1">
    <citation type="submission" date="2020-01" db="EMBL/GenBank/DDBJ databases">
        <title>Novel species isolated from a subtropical stream in China.</title>
        <authorList>
            <person name="Lu H."/>
        </authorList>
    </citation>
    <scope>NUCLEOTIDE SEQUENCE [LARGE SCALE GENOMIC DNA]</scope>
    <source>
        <strain evidence="4 5">FT82W</strain>
    </source>
</reference>
<dbReference type="InterPro" id="IPR050091">
    <property type="entry name" value="PKS_NRPS_Biosynth_Enz"/>
</dbReference>
<dbReference type="GO" id="GO:0004312">
    <property type="term" value="F:fatty acid synthase activity"/>
    <property type="evidence" value="ECO:0007669"/>
    <property type="project" value="TreeGrafter"/>
</dbReference>
<feature type="domain" description="Carrier" evidence="3">
    <location>
        <begin position="1"/>
        <end position="74"/>
    </location>
</feature>
<keyword evidence="1" id="KW-0596">Phosphopantetheine</keyword>
<dbReference type="Proteomes" id="UP000470302">
    <property type="component" value="Unassembled WGS sequence"/>
</dbReference>
<dbReference type="PANTHER" id="PTHR43775:SF37">
    <property type="entry name" value="SI:DKEY-61P9.11"/>
    <property type="match status" value="1"/>
</dbReference>
<dbReference type="SUPFAM" id="SSF47336">
    <property type="entry name" value="ACP-like"/>
    <property type="match status" value="1"/>
</dbReference>
<dbReference type="InterPro" id="IPR036736">
    <property type="entry name" value="ACP-like_sf"/>
</dbReference>
<evidence type="ECO:0000256" key="1">
    <source>
        <dbReference type="ARBA" id="ARBA00022450"/>
    </source>
</evidence>
<evidence type="ECO:0000259" key="3">
    <source>
        <dbReference type="PROSITE" id="PS50075"/>
    </source>
</evidence>
<dbReference type="Pfam" id="PF00550">
    <property type="entry name" value="PP-binding"/>
    <property type="match status" value="1"/>
</dbReference>
<dbReference type="PANTHER" id="PTHR43775">
    <property type="entry name" value="FATTY ACID SYNTHASE"/>
    <property type="match status" value="1"/>
</dbReference>
<dbReference type="SMART" id="SM01294">
    <property type="entry name" value="PKS_PP_betabranch"/>
    <property type="match status" value="1"/>
</dbReference>
<accession>A0A845G9V5</accession>
<dbReference type="GO" id="GO:0006633">
    <property type="term" value="P:fatty acid biosynthetic process"/>
    <property type="evidence" value="ECO:0007669"/>
    <property type="project" value="TreeGrafter"/>
</dbReference>
<gene>
    <name evidence="4" type="ORF">GTP91_30290</name>
</gene>
<dbReference type="InterPro" id="IPR009081">
    <property type="entry name" value="PP-bd_ACP"/>
</dbReference>
<dbReference type="PROSITE" id="PS50075">
    <property type="entry name" value="CARRIER"/>
    <property type="match status" value="1"/>
</dbReference>
<evidence type="ECO:0000256" key="2">
    <source>
        <dbReference type="ARBA" id="ARBA00022553"/>
    </source>
</evidence>